<dbReference type="PANTHER" id="PTHR43046">
    <property type="entry name" value="GDP-MANNOSE MANNOSYL HYDROLASE"/>
    <property type="match status" value="1"/>
</dbReference>
<keyword evidence="5" id="KW-1185">Reference proteome</keyword>
<proteinExistence type="predicted"/>
<dbReference type="SUPFAM" id="SSF55811">
    <property type="entry name" value="Nudix"/>
    <property type="match status" value="1"/>
</dbReference>
<gene>
    <name evidence="4" type="ORF">SAMN04489757_13217</name>
</gene>
<dbReference type="GO" id="GO:0016787">
    <property type="term" value="F:hydrolase activity"/>
    <property type="evidence" value="ECO:0007669"/>
    <property type="project" value="UniProtKB-KW"/>
</dbReference>
<evidence type="ECO:0000313" key="5">
    <source>
        <dbReference type="Proteomes" id="UP000198806"/>
    </source>
</evidence>
<comment type="cofactor">
    <cofactor evidence="1">
        <name>Mg(2+)</name>
        <dbReference type="ChEBI" id="CHEBI:18420"/>
    </cofactor>
</comment>
<dbReference type="AlphaFoldDB" id="A0A1I5HNS8"/>
<dbReference type="InterPro" id="IPR000086">
    <property type="entry name" value="NUDIX_hydrolase_dom"/>
</dbReference>
<dbReference type="Proteomes" id="UP000198806">
    <property type="component" value="Unassembled WGS sequence"/>
</dbReference>
<dbReference type="OrthoDB" id="9787476at2"/>
<sequence>MEKYKIMVKGIVQYEDKYLIIKKWYDDRIGNPFQWEFIDGKIEFGEIPDKGVVRLIFENTGLSVQINKILYTWSFMVGDTCNIGISYLCMSGSDVVVLSEDLNDYKWVTKNEFNNYIENKAILEDIERAEL</sequence>
<evidence type="ECO:0000256" key="1">
    <source>
        <dbReference type="ARBA" id="ARBA00001946"/>
    </source>
</evidence>
<name>A0A1I5HNS8_9FIRM</name>
<reference evidence="4 5" key="1">
    <citation type="submission" date="2016-10" db="EMBL/GenBank/DDBJ databases">
        <authorList>
            <person name="de Groot N.N."/>
        </authorList>
    </citation>
    <scope>NUCLEOTIDE SEQUENCE [LARGE SCALE GENOMIC DNA]</scope>
    <source>
        <strain evidence="4 5">DSM 1283</strain>
    </source>
</reference>
<evidence type="ECO:0000313" key="4">
    <source>
        <dbReference type="EMBL" id="SFO49913.1"/>
    </source>
</evidence>
<accession>A0A1I5HNS8</accession>
<evidence type="ECO:0000256" key="2">
    <source>
        <dbReference type="ARBA" id="ARBA00022801"/>
    </source>
</evidence>
<keyword evidence="2" id="KW-0378">Hydrolase</keyword>
<dbReference type="InterPro" id="IPR015797">
    <property type="entry name" value="NUDIX_hydrolase-like_dom_sf"/>
</dbReference>
<evidence type="ECO:0000259" key="3">
    <source>
        <dbReference type="Pfam" id="PF00293"/>
    </source>
</evidence>
<dbReference type="PANTHER" id="PTHR43046:SF14">
    <property type="entry name" value="MUTT_NUDIX FAMILY PROTEIN"/>
    <property type="match status" value="1"/>
</dbReference>
<dbReference type="Gene3D" id="3.90.79.10">
    <property type="entry name" value="Nucleoside Triphosphate Pyrophosphohydrolase"/>
    <property type="match status" value="1"/>
</dbReference>
<organism evidence="4 5">
    <name type="scientific">Anaerocolumna aminovalerica</name>
    <dbReference type="NCBI Taxonomy" id="1527"/>
    <lineage>
        <taxon>Bacteria</taxon>
        <taxon>Bacillati</taxon>
        <taxon>Bacillota</taxon>
        <taxon>Clostridia</taxon>
        <taxon>Lachnospirales</taxon>
        <taxon>Lachnospiraceae</taxon>
        <taxon>Anaerocolumna</taxon>
    </lineage>
</organism>
<dbReference type="STRING" id="1527.SAMN04489757_13217"/>
<feature type="domain" description="Nudix hydrolase" evidence="3">
    <location>
        <begin position="11"/>
        <end position="116"/>
    </location>
</feature>
<protein>
    <submittedName>
        <fullName evidence="4">8-oxo-dGTP diphosphatase</fullName>
    </submittedName>
</protein>
<dbReference type="RefSeq" id="WP_091687767.1">
    <property type="nucleotide sequence ID" value="NZ_BAABFM010000046.1"/>
</dbReference>
<dbReference type="Pfam" id="PF00293">
    <property type="entry name" value="NUDIX"/>
    <property type="match status" value="1"/>
</dbReference>
<dbReference type="EMBL" id="FOWD01000032">
    <property type="protein sequence ID" value="SFO49913.1"/>
    <property type="molecule type" value="Genomic_DNA"/>
</dbReference>